<dbReference type="EMBL" id="BTSY01000006">
    <property type="protein sequence ID" value="GMT34672.1"/>
    <property type="molecule type" value="Genomic_DNA"/>
</dbReference>
<keyword evidence="2" id="KW-1185">Reference proteome</keyword>
<evidence type="ECO:0000313" key="2">
    <source>
        <dbReference type="Proteomes" id="UP001432322"/>
    </source>
</evidence>
<protein>
    <submittedName>
        <fullName evidence="1">Uncharacterized protein</fullName>
    </submittedName>
</protein>
<proteinExistence type="predicted"/>
<accession>A0AAV5WRM5</accession>
<dbReference type="Proteomes" id="UP001432322">
    <property type="component" value="Unassembled WGS sequence"/>
</dbReference>
<name>A0AAV5WRM5_9BILA</name>
<reference evidence="1" key="1">
    <citation type="submission" date="2023-10" db="EMBL/GenBank/DDBJ databases">
        <title>Genome assembly of Pristionchus species.</title>
        <authorList>
            <person name="Yoshida K."/>
            <person name="Sommer R.J."/>
        </authorList>
    </citation>
    <scope>NUCLEOTIDE SEQUENCE</scope>
    <source>
        <strain evidence="1">RS5133</strain>
    </source>
</reference>
<sequence length="224" mass="24751">MKRDTVGSRHTVGIWGTVAELPISLDAHVADTREQLLEAPEGSDSVWLEGAQLGQLSLVDEQIWLERAVTALSHLSRQFNRELDAVLGDLDRLQEREETRQLHPRFGHDDAADDVHFGHVRERFVPEEGGDVRLADVRDAFKVDEGEQIEGEPRRKLAHLLLGGVERVEGEVAGGEALGPEPDQEPLYGQLALRSTPVVDGLKGRRAHQSILAHLLVVEVVGDL</sequence>
<evidence type="ECO:0000313" key="1">
    <source>
        <dbReference type="EMBL" id="GMT34672.1"/>
    </source>
</evidence>
<comment type="caution">
    <text evidence="1">The sequence shown here is derived from an EMBL/GenBank/DDBJ whole genome shotgun (WGS) entry which is preliminary data.</text>
</comment>
<organism evidence="1 2">
    <name type="scientific">Pristionchus fissidentatus</name>
    <dbReference type="NCBI Taxonomy" id="1538716"/>
    <lineage>
        <taxon>Eukaryota</taxon>
        <taxon>Metazoa</taxon>
        <taxon>Ecdysozoa</taxon>
        <taxon>Nematoda</taxon>
        <taxon>Chromadorea</taxon>
        <taxon>Rhabditida</taxon>
        <taxon>Rhabditina</taxon>
        <taxon>Diplogasteromorpha</taxon>
        <taxon>Diplogasteroidea</taxon>
        <taxon>Neodiplogasteridae</taxon>
        <taxon>Pristionchus</taxon>
    </lineage>
</organism>
<dbReference type="AlphaFoldDB" id="A0AAV5WRM5"/>
<gene>
    <name evidence="1" type="ORF">PFISCL1PPCAC_25969</name>
</gene>
<feature type="non-terminal residue" evidence="1">
    <location>
        <position position="224"/>
    </location>
</feature>